<comment type="caution">
    <text evidence="2">The sequence shown here is derived from an EMBL/GenBank/DDBJ whole genome shotgun (WGS) entry which is preliminary data.</text>
</comment>
<sequence>MNFPTSIIGVENKMNVDDVVLIAVTFQLSNQCKWNAHFHVIISQKCNRNLLMKIKIVVQKWKTISFVVLTELALLGIDCSPYLKIEDENVEDLQFDVQNVKHTRQHEILQEIDQLTKEEEKLKLIPDTNCEDDIFSNVQNPRTIDDNQRIQKILKINETLDNLINELKIIKRKGIE</sequence>
<dbReference type="EMBL" id="CATOUU010000128">
    <property type="protein sequence ID" value="CAI9917317.1"/>
    <property type="molecule type" value="Genomic_DNA"/>
</dbReference>
<dbReference type="EMBL" id="CAXDID020000489">
    <property type="protein sequence ID" value="CAL6096894.1"/>
    <property type="molecule type" value="Genomic_DNA"/>
</dbReference>
<dbReference type="EMBL" id="CATOUU010000472">
    <property type="protein sequence ID" value="CAI9931152.1"/>
    <property type="molecule type" value="Genomic_DNA"/>
</dbReference>
<gene>
    <name evidence="3" type="ORF">HINF_LOCUS18797</name>
    <name evidence="4" type="ORF">HINF_LOCUS18799</name>
    <name evidence="1" type="ORF">HINF_LOCUS4962</name>
    <name evidence="2" type="ORF">HINF_LOCUS4964</name>
    <name evidence="5" type="ORF">HINF_LOCUS64569</name>
    <name evidence="6" type="ORF">HINF_LOCUS64571</name>
    <name evidence="7" type="ORF">HINF_LOCUS68647</name>
    <name evidence="8" type="ORF">HINF_LOCUS68649</name>
</gene>
<keyword evidence="9" id="KW-1185">Reference proteome</keyword>
<reference evidence="5 9" key="2">
    <citation type="submission" date="2024-07" db="EMBL/GenBank/DDBJ databases">
        <authorList>
            <person name="Akdeniz Z."/>
        </authorList>
    </citation>
    <scope>NUCLEOTIDE SEQUENCE [LARGE SCALE GENOMIC DNA]</scope>
</reference>
<evidence type="ECO:0000313" key="2">
    <source>
        <dbReference type="EMBL" id="CAI9917319.1"/>
    </source>
</evidence>
<dbReference type="EMBL" id="CAXDID020000415">
    <property type="protein sequence ID" value="CAL6089086.1"/>
    <property type="molecule type" value="Genomic_DNA"/>
</dbReference>
<evidence type="ECO:0000313" key="9">
    <source>
        <dbReference type="Proteomes" id="UP001642409"/>
    </source>
</evidence>
<reference evidence="2" key="1">
    <citation type="submission" date="2023-06" db="EMBL/GenBank/DDBJ databases">
        <authorList>
            <person name="Kurt Z."/>
        </authorList>
    </citation>
    <scope>NUCLEOTIDE SEQUENCE</scope>
</reference>
<evidence type="ECO:0000313" key="4">
    <source>
        <dbReference type="EMBL" id="CAI9931154.1"/>
    </source>
</evidence>
<dbReference type="EMBL" id="CATOUU010000472">
    <property type="protein sequence ID" value="CAI9931154.1"/>
    <property type="molecule type" value="Genomic_DNA"/>
</dbReference>
<evidence type="ECO:0000313" key="5">
    <source>
        <dbReference type="EMBL" id="CAL6089084.1"/>
    </source>
</evidence>
<evidence type="ECO:0000313" key="1">
    <source>
        <dbReference type="EMBL" id="CAI9917317.1"/>
    </source>
</evidence>
<dbReference type="EMBL" id="CATOUU010000128">
    <property type="protein sequence ID" value="CAI9917319.1"/>
    <property type="molecule type" value="Genomic_DNA"/>
</dbReference>
<dbReference type="EMBL" id="CAXDID020000415">
    <property type="protein sequence ID" value="CAL6089084.1"/>
    <property type="molecule type" value="Genomic_DNA"/>
</dbReference>
<evidence type="ECO:0000313" key="6">
    <source>
        <dbReference type="EMBL" id="CAL6089086.1"/>
    </source>
</evidence>
<organism evidence="2">
    <name type="scientific">Hexamita inflata</name>
    <dbReference type="NCBI Taxonomy" id="28002"/>
    <lineage>
        <taxon>Eukaryota</taxon>
        <taxon>Metamonada</taxon>
        <taxon>Diplomonadida</taxon>
        <taxon>Hexamitidae</taxon>
        <taxon>Hexamitinae</taxon>
        <taxon>Hexamita</taxon>
    </lineage>
</organism>
<protein>
    <submittedName>
        <fullName evidence="5">Hypothetical_protein</fullName>
    </submittedName>
</protein>
<evidence type="ECO:0000313" key="7">
    <source>
        <dbReference type="EMBL" id="CAL6096894.1"/>
    </source>
</evidence>
<proteinExistence type="predicted"/>
<name>A0AA86TFP5_9EUKA</name>
<evidence type="ECO:0000313" key="3">
    <source>
        <dbReference type="EMBL" id="CAI9931152.1"/>
    </source>
</evidence>
<dbReference type="EMBL" id="CAXDID020000489">
    <property type="protein sequence ID" value="CAL6096898.1"/>
    <property type="molecule type" value="Genomic_DNA"/>
</dbReference>
<dbReference type="Proteomes" id="UP001642409">
    <property type="component" value="Unassembled WGS sequence"/>
</dbReference>
<dbReference type="AlphaFoldDB" id="A0AA86TFP5"/>
<evidence type="ECO:0000313" key="8">
    <source>
        <dbReference type="EMBL" id="CAL6096898.1"/>
    </source>
</evidence>
<accession>A0AA86TFP5</accession>